<dbReference type="EMBL" id="BMGB01000001">
    <property type="protein sequence ID" value="GGA96891.1"/>
    <property type="molecule type" value="Genomic_DNA"/>
</dbReference>
<organism evidence="2 3">
    <name type="scientific">Conyzicola nivalis</name>
    <dbReference type="NCBI Taxonomy" id="1477021"/>
    <lineage>
        <taxon>Bacteria</taxon>
        <taxon>Bacillati</taxon>
        <taxon>Actinomycetota</taxon>
        <taxon>Actinomycetes</taxon>
        <taxon>Micrococcales</taxon>
        <taxon>Microbacteriaceae</taxon>
        <taxon>Conyzicola</taxon>
    </lineage>
</organism>
<protein>
    <recommendedName>
        <fullName evidence="4">Lipocalin-like domain-containing protein</fullName>
    </recommendedName>
</protein>
<reference evidence="2" key="2">
    <citation type="submission" date="2020-09" db="EMBL/GenBank/DDBJ databases">
        <authorList>
            <person name="Sun Q."/>
            <person name="Zhou Y."/>
        </authorList>
    </citation>
    <scope>NUCLEOTIDE SEQUENCE</scope>
    <source>
        <strain evidence="2">CGMCC 1.12813</strain>
    </source>
</reference>
<keyword evidence="1" id="KW-0732">Signal</keyword>
<keyword evidence="3" id="KW-1185">Reference proteome</keyword>
<evidence type="ECO:0000313" key="2">
    <source>
        <dbReference type="EMBL" id="GGA96891.1"/>
    </source>
</evidence>
<name>A0A916SEZ0_9MICO</name>
<proteinExistence type="predicted"/>
<evidence type="ECO:0000256" key="1">
    <source>
        <dbReference type="SAM" id="SignalP"/>
    </source>
</evidence>
<evidence type="ECO:0008006" key="4">
    <source>
        <dbReference type="Google" id="ProtNLM"/>
    </source>
</evidence>
<accession>A0A916SEZ0</accession>
<feature type="signal peptide" evidence="1">
    <location>
        <begin position="1"/>
        <end position="26"/>
    </location>
</feature>
<comment type="caution">
    <text evidence="2">The sequence shown here is derived from an EMBL/GenBank/DDBJ whole genome shotgun (WGS) entry which is preliminary data.</text>
</comment>
<dbReference type="PROSITE" id="PS51257">
    <property type="entry name" value="PROKAR_LIPOPROTEIN"/>
    <property type="match status" value="1"/>
</dbReference>
<dbReference type="AlphaFoldDB" id="A0A916SEZ0"/>
<dbReference type="Proteomes" id="UP000606922">
    <property type="component" value="Unassembled WGS sequence"/>
</dbReference>
<sequence>MPSRRVVAFLLASAALVVLSGCTAGASQPDDTATVTTPQADISGEWVVTRTVTASNDPTNATRAVGATSVRYVLVERDDCGAALCDGTVSSGATLEDREETALTQTDGGFDYGFTGSLDCMNAATGGVLVVDGFAYEQTASLTLGETSEGDGVTTAATLTGTITYSDTVTGAATENGCTRDPLAVEVTYAVAATRAPVG</sequence>
<feature type="chain" id="PRO_5037241059" description="Lipocalin-like domain-containing protein" evidence="1">
    <location>
        <begin position="27"/>
        <end position="199"/>
    </location>
</feature>
<evidence type="ECO:0000313" key="3">
    <source>
        <dbReference type="Proteomes" id="UP000606922"/>
    </source>
</evidence>
<dbReference type="RefSeq" id="WP_188509499.1">
    <property type="nucleotide sequence ID" value="NZ_BMGB01000001.1"/>
</dbReference>
<gene>
    <name evidence="2" type="ORF">GCM10010979_09170</name>
</gene>
<reference evidence="2" key="1">
    <citation type="journal article" date="2014" name="Int. J. Syst. Evol. Microbiol.">
        <title>Complete genome sequence of Corynebacterium casei LMG S-19264T (=DSM 44701T), isolated from a smear-ripened cheese.</title>
        <authorList>
            <consortium name="US DOE Joint Genome Institute (JGI-PGF)"/>
            <person name="Walter F."/>
            <person name="Albersmeier A."/>
            <person name="Kalinowski J."/>
            <person name="Ruckert C."/>
        </authorList>
    </citation>
    <scope>NUCLEOTIDE SEQUENCE</scope>
    <source>
        <strain evidence="2">CGMCC 1.12813</strain>
    </source>
</reference>